<proteinExistence type="predicted"/>
<reference evidence="2" key="1">
    <citation type="submission" date="2023-10" db="EMBL/GenBank/DDBJ databases">
        <authorList>
            <person name="Chen Y."/>
            <person name="Shah S."/>
            <person name="Dougan E. K."/>
            <person name="Thang M."/>
            <person name="Chan C."/>
        </authorList>
    </citation>
    <scope>NUCLEOTIDE SEQUENCE [LARGE SCALE GENOMIC DNA]</scope>
</reference>
<evidence type="ECO:0000313" key="3">
    <source>
        <dbReference type="Proteomes" id="UP001189429"/>
    </source>
</evidence>
<comment type="caution">
    <text evidence="2">The sequence shown here is derived from an EMBL/GenBank/DDBJ whole genome shotgun (WGS) entry which is preliminary data.</text>
</comment>
<dbReference type="Proteomes" id="UP001189429">
    <property type="component" value="Unassembled WGS sequence"/>
</dbReference>
<feature type="region of interest" description="Disordered" evidence="1">
    <location>
        <begin position="22"/>
        <end position="47"/>
    </location>
</feature>
<evidence type="ECO:0000256" key="1">
    <source>
        <dbReference type="SAM" id="MobiDB-lite"/>
    </source>
</evidence>
<keyword evidence="3" id="KW-1185">Reference proteome</keyword>
<organism evidence="2 3">
    <name type="scientific">Prorocentrum cordatum</name>
    <dbReference type="NCBI Taxonomy" id="2364126"/>
    <lineage>
        <taxon>Eukaryota</taxon>
        <taxon>Sar</taxon>
        <taxon>Alveolata</taxon>
        <taxon>Dinophyceae</taxon>
        <taxon>Prorocentrales</taxon>
        <taxon>Prorocentraceae</taxon>
        <taxon>Prorocentrum</taxon>
    </lineage>
</organism>
<evidence type="ECO:0000313" key="2">
    <source>
        <dbReference type="EMBL" id="CAK0813499.1"/>
    </source>
</evidence>
<sequence>AGNAFPGLTSSTIDATGPLCNASPLVDQTASDGHATGANGGCSAAAWNGPDNMRQHVRLAWMRCRSCFTVEVPDSRLAEQSKRPLSAT</sequence>
<dbReference type="EMBL" id="CAUYUJ010005396">
    <property type="protein sequence ID" value="CAK0813499.1"/>
    <property type="molecule type" value="Genomic_DNA"/>
</dbReference>
<gene>
    <name evidence="2" type="ORF">PCOR1329_LOCUS17399</name>
</gene>
<accession>A0ABN9R6A6</accession>
<protein>
    <submittedName>
        <fullName evidence="2">Uncharacterized protein</fullName>
    </submittedName>
</protein>
<name>A0ABN9R6A6_9DINO</name>
<feature type="non-terminal residue" evidence="2">
    <location>
        <position position="1"/>
    </location>
</feature>